<evidence type="ECO:0000256" key="3">
    <source>
        <dbReference type="ARBA" id="ARBA00022840"/>
    </source>
</evidence>
<evidence type="ECO:0000256" key="1">
    <source>
        <dbReference type="ARBA" id="ARBA00022598"/>
    </source>
</evidence>
<dbReference type="OrthoDB" id="9807064at2"/>
<dbReference type="STRING" id="1672749.BJF92_01670"/>
<evidence type="ECO:0000313" key="8">
    <source>
        <dbReference type="EMBL" id="OLP55850.1"/>
    </source>
</evidence>
<keyword evidence="3" id="KW-0067">ATP-binding</keyword>
<feature type="domain" description="BPL/LPL catalytic" evidence="7">
    <location>
        <begin position="1"/>
        <end position="181"/>
    </location>
</feature>
<dbReference type="Pfam" id="PF02237">
    <property type="entry name" value="BPL_C"/>
    <property type="match status" value="1"/>
</dbReference>
<dbReference type="PANTHER" id="PTHR12835:SF5">
    <property type="entry name" value="BIOTIN--PROTEIN LIGASE"/>
    <property type="match status" value="1"/>
</dbReference>
<dbReference type="GO" id="GO:0005524">
    <property type="term" value="F:ATP binding"/>
    <property type="evidence" value="ECO:0007669"/>
    <property type="project" value="UniProtKB-KW"/>
</dbReference>
<dbReference type="InterPro" id="IPR004408">
    <property type="entry name" value="Biotin_CoA_COase_ligase"/>
</dbReference>
<dbReference type="NCBIfam" id="TIGR00121">
    <property type="entry name" value="birA_ligase"/>
    <property type="match status" value="1"/>
</dbReference>
<dbReference type="Pfam" id="PF03099">
    <property type="entry name" value="BPL_LplA_LipB"/>
    <property type="match status" value="1"/>
</dbReference>
<evidence type="ECO:0000256" key="5">
    <source>
        <dbReference type="ARBA" id="ARBA00024227"/>
    </source>
</evidence>
<dbReference type="PANTHER" id="PTHR12835">
    <property type="entry name" value="BIOTIN PROTEIN LIGASE"/>
    <property type="match status" value="1"/>
</dbReference>
<dbReference type="Proteomes" id="UP000186143">
    <property type="component" value="Unassembled WGS sequence"/>
</dbReference>
<dbReference type="SUPFAM" id="SSF50037">
    <property type="entry name" value="C-terminal domain of transcriptional repressors"/>
    <property type="match status" value="1"/>
</dbReference>
<proteinExistence type="predicted"/>
<dbReference type="EMBL" id="MKIO01000025">
    <property type="protein sequence ID" value="OLP55850.1"/>
    <property type="molecule type" value="Genomic_DNA"/>
</dbReference>
<dbReference type="PROSITE" id="PS51733">
    <property type="entry name" value="BPL_LPL_CATALYTIC"/>
    <property type="match status" value="1"/>
</dbReference>
<dbReference type="RefSeq" id="WP_075634337.1">
    <property type="nucleotide sequence ID" value="NZ_MKIO01000025.1"/>
</dbReference>
<dbReference type="SUPFAM" id="SSF55681">
    <property type="entry name" value="Class II aaRS and biotin synthetases"/>
    <property type="match status" value="1"/>
</dbReference>
<keyword evidence="1 8" id="KW-0436">Ligase</keyword>
<evidence type="ECO:0000256" key="6">
    <source>
        <dbReference type="ARBA" id="ARBA00047846"/>
    </source>
</evidence>
<dbReference type="GO" id="GO:0005737">
    <property type="term" value="C:cytoplasm"/>
    <property type="evidence" value="ECO:0007669"/>
    <property type="project" value="TreeGrafter"/>
</dbReference>
<comment type="caution">
    <text evidence="8">The sequence shown here is derived from an EMBL/GenBank/DDBJ whole genome shotgun (WGS) entry which is preliminary data.</text>
</comment>
<dbReference type="EC" id="6.3.4.15" evidence="5"/>
<accession>A0A1Q9AKP4</accession>
<evidence type="ECO:0000256" key="2">
    <source>
        <dbReference type="ARBA" id="ARBA00022741"/>
    </source>
</evidence>
<dbReference type="Gene3D" id="2.30.30.100">
    <property type="match status" value="1"/>
</dbReference>
<dbReference type="GO" id="GO:0004077">
    <property type="term" value="F:biotin--[biotin carboxyl-carrier protein] ligase activity"/>
    <property type="evidence" value="ECO:0007669"/>
    <property type="project" value="UniProtKB-EC"/>
</dbReference>
<comment type="catalytic activity">
    <reaction evidence="6">
        <text>biotin + L-lysyl-[protein] + ATP = N(6)-biotinyl-L-lysyl-[protein] + AMP + diphosphate + H(+)</text>
        <dbReference type="Rhea" id="RHEA:11756"/>
        <dbReference type="Rhea" id="RHEA-COMP:9752"/>
        <dbReference type="Rhea" id="RHEA-COMP:10505"/>
        <dbReference type="ChEBI" id="CHEBI:15378"/>
        <dbReference type="ChEBI" id="CHEBI:29969"/>
        <dbReference type="ChEBI" id="CHEBI:30616"/>
        <dbReference type="ChEBI" id="CHEBI:33019"/>
        <dbReference type="ChEBI" id="CHEBI:57586"/>
        <dbReference type="ChEBI" id="CHEBI:83144"/>
        <dbReference type="ChEBI" id="CHEBI:456215"/>
        <dbReference type="EC" id="6.3.4.15"/>
    </reaction>
</comment>
<dbReference type="InterPro" id="IPR004143">
    <property type="entry name" value="BPL_LPL_catalytic"/>
</dbReference>
<dbReference type="AlphaFoldDB" id="A0A1Q9AKP4"/>
<evidence type="ECO:0000256" key="4">
    <source>
        <dbReference type="ARBA" id="ARBA00023267"/>
    </source>
</evidence>
<name>A0A1Q9AKP4_9HYPH</name>
<keyword evidence="2" id="KW-0547">Nucleotide-binding</keyword>
<dbReference type="Gene3D" id="3.30.930.10">
    <property type="entry name" value="Bira Bifunctional Protein, Domain 2"/>
    <property type="match status" value="1"/>
</dbReference>
<dbReference type="InterPro" id="IPR045864">
    <property type="entry name" value="aa-tRNA-synth_II/BPL/LPL"/>
</dbReference>
<dbReference type="InterPro" id="IPR003142">
    <property type="entry name" value="BPL_C"/>
</dbReference>
<organism evidence="8 9">
    <name type="scientific">Xaviernesmea rhizosphaerae</name>
    <dbReference type="NCBI Taxonomy" id="1672749"/>
    <lineage>
        <taxon>Bacteria</taxon>
        <taxon>Pseudomonadati</taxon>
        <taxon>Pseudomonadota</taxon>
        <taxon>Alphaproteobacteria</taxon>
        <taxon>Hyphomicrobiales</taxon>
        <taxon>Rhizobiaceae</taxon>
        <taxon>Rhizobium/Agrobacterium group</taxon>
        <taxon>Xaviernesmea</taxon>
    </lineage>
</organism>
<evidence type="ECO:0000259" key="7">
    <source>
        <dbReference type="PROSITE" id="PS51733"/>
    </source>
</evidence>
<evidence type="ECO:0000313" key="9">
    <source>
        <dbReference type="Proteomes" id="UP000186143"/>
    </source>
</evidence>
<reference evidence="8 9" key="1">
    <citation type="submission" date="2016-09" db="EMBL/GenBank/DDBJ databases">
        <title>Rhizobium sp. nov., a novel species isolated from the rice rhizosphere.</title>
        <authorList>
            <person name="Zhao J."/>
            <person name="Zhang X."/>
        </authorList>
    </citation>
    <scope>NUCLEOTIDE SEQUENCE [LARGE SCALE GENOMIC DNA]</scope>
    <source>
        <strain evidence="8 9">MH17</strain>
    </source>
</reference>
<dbReference type="InterPro" id="IPR008988">
    <property type="entry name" value="Transcriptional_repressor_C"/>
</dbReference>
<keyword evidence="4" id="KW-0092">Biotin</keyword>
<sequence>MAELDRFRHHAFEEVSSTNATALAAARDGEEGGLWITARRQTAGRGRRGRSWSSAEGNLYSSLMLIDPGPIALLHSLPLVAAVAAQQAVSAALPYGVEARVKWPNDILIEGRKAVGILLESEGLPDGRRAVVIGIGINVAEAPDHGLYPITSIREMGGTLSADEVFAHLFRAMAEGLALWDEGRGLARIVAAWRQRAAGIGGRITVNLPNGSLSGVFEDIDEAGQLILRDEGGQRRLISVGDVFFG</sequence>
<dbReference type="CDD" id="cd16442">
    <property type="entry name" value="BPL"/>
    <property type="match status" value="1"/>
</dbReference>
<protein>
    <recommendedName>
        <fullName evidence="5">biotin--[biotin carboxyl-carrier protein] ligase</fullName>
        <ecNumber evidence="5">6.3.4.15</ecNumber>
    </recommendedName>
</protein>
<gene>
    <name evidence="8" type="ORF">BJF92_01670</name>
</gene>